<keyword evidence="3" id="KW-1185">Reference proteome</keyword>
<keyword evidence="1" id="KW-0472">Membrane</keyword>
<organism evidence="2 3">
    <name type="scientific">Hondaea fermentalgiana</name>
    <dbReference type="NCBI Taxonomy" id="2315210"/>
    <lineage>
        <taxon>Eukaryota</taxon>
        <taxon>Sar</taxon>
        <taxon>Stramenopiles</taxon>
        <taxon>Bigyra</taxon>
        <taxon>Labyrinthulomycetes</taxon>
        <taxon>Thraustochytrida</taxon>
        <taxon>Thraustochytriidae</taxon>
        <taxon>Hondaea</taxon>
    </lineage>
</organism>
<name>A0A2R5G076_9STRA</name>
<feature type="transmembrane region" description="Helical" evidence="1">
    <location>
        <begin position="12"/>
        <end position="33"/>
    </location>
</feature>
<dbReference type="EMBL" id="BEYU01000005">
    <property type="protein sequence ID" value="GBG24436.1"/>
    <property type="molecule type" value="Genomic_DNA"/>
</dbReference>
<reference evidence="2 3" key="1">
    <citation type="submission" date="2017-12" db="EMBL/GenBank/DDBJ databases">
        <title>Sequencing, de novo assembly and annotation of complete genome of a new Thraustochytrid species, strain FCC1311.</title>
        <authorList>
            <person name="Sedici K."/>
            <person name="Godart F."/>
            <person name="Aiese Cigliano R."/>
            <person name="Sanseverino W."/>
            <person name="Barakat M."/>
            <person name="Ortet P."/>
            <person name="Marechal E."/>
            <person name="Cagnac O."/>
            <person name="Amato A."/>
        </authorList>
    </citation>
    <scope>NUCLEOTIDE SEQUENCE [LARGE SCALE GENOMIC DNA]</scope>
</reference>
<dbReference type="InParanoid" id="A0A2R5G076"/>
<dbReference type="Gene3D" id="3.40.50.300">
    <property type="entry name" value="P-loop containing nucleotide triphosphate hydrolases"/>
    <property type="match status" value="1"/>
</dbReference>
<dbReference type="Proteomes" id="UP000241890">
    <property type="component" value="Unassembled WGS sequence"/>
</dbReference>
<keyword evidence="1" id="KW-1133">Transmembrane helix</keyword>
<dbReference type="InterPro" id="IPR027417">
    <property type="entry name" value="P-loop_NTPase"/>
</dbReference>
<comment type="caution">
    <text evidence="2">The sequence shown here is derived from an EMBL/GenBank/DDBJ whole genome shotgun (WGS) entry which is preliminary data.</text>
</comment>
<keyword evidence="1" id="KW-0812">Transmembrane</keyword>
<protein>
    <submittedName>
        <fullName evidence="2">Uncharacterized protein</fullName>
    </submittedName>
</protein>
<evidence type="ECO:0000256" key="1">
    <source>
        <dbReference type="SAM" id="Phobius"/>
    </source>
</evidence>
<dbReference type="OrthoDB" id="187638at2759"/>
<proteinExistence type="predicted"/>
<accession>A0A2R5G076</accession>
<evidence type="ECO:0000313" key="3">
    <source>
        <dbReference type="Proteomes" id="UP000241890"/>
    </source>
</evidence>
<dbReference type="SUPFAM" id="SSF52540">
    <property type="entry name" value="P-loop containing nucleoside triphosphate hydrolases"/>
    <property type="match status" value="1"/>
</dbReference>
<gene>
    <name evidence="2" type="ORF">FCC1311_006542</name>
</gene>
<sequence length="450" mass="50352">MLMFAHIAHIGIRYIVTGAVTIAAALLVFFAIVSELPQQLESTPLLQIQVQPSIGSAEQAAKPANQDLSSPFSDGSVEHTALSFRDDVDVEVLQGNEPCQTATKALLETFMNTLDPQDPGPLLVGGIGDSGTRGAQQLLSKIGVDMGHFRFPGIPDSVFFTYDSLLYMSEFDVQTCEDGNARRLVKTRHVYGKAIQVAHTVGYSRDQVDNDVWLRGMQLVLNMTIEMQHLARHDVVHDPEILPALLFGFKHPRTSLMLPIFKAALGRQFKFVHILRDGRDVANGSNQQMFNGLCQMYFGRTCRRSLKDRLVFWATMNVDVAHWAATHLHENQYHVLRTEDLIDSHLPCFKSLAVFVGVNDAIFEERVTPSFVHDNFHSHAYSYSGRKWTHEQSVKFTEAAAAIPVVRQAMQLFGYDLRPDQPWSRLNSCTELSADFRALAAEADPFNPPL</sequence>
<dbReference type="AlphaFoldDB" id="A0A2R5G076"/>
<evidence type="ECO:0000313" key="2">
    <source>
        <dbReference type="EMBL" id="GBG24436.1"/>
    </source>
</evidence>